<dbReference type="EMBL" id="SLVJ01000008">
    <property type="protein sequence ID" value="TCM67527.1"/>
    <property type="molecule type" value="Genomic_DNA"/>
</dbReference>
<dbReference type="OrthoDB" id="8656789at2"/>
<reference evidence="1 2" key="1">
    <citation type="submission" date="2019-03" db="EMBL/GenBank/DDBJ databases">
        <title>Genomic analyses of the natural microbiome of Caenorhabditis elegans.</title>
        <authorList>
            <person name="Samuel B."/>
        </authorList>
    </citation>
    <scope>NUCLEOTIDE SEQUENCE [LARGE SCALE GENOMIC DNA]</scope>
    <source>
        <strain evidence="1 2">JUb89</strain>
    </source>
</reference>
<dbReference type="PROSITE" id="PS51257">
    <property type="entry name" value="PROKAR_LIPOPROTEIN"/>
    <property type="match status" value="1"/>
</dbReference>
<proteinExistence type="predicted"/>
<sequence>MKKNIPMLVIMSVLVTGCGPNKIIYNLPSPTGQYHVEICECRHNGSLIGERKTQISVLEAGVSEECQSAMNALVQFDGNAPENELQLEWISDTELRAWHPRFNPQYGPASQSYQANAPVKVIFAEKE</sequence>
<evidence type="ECO:0000313" key="1">
    <source>
        <dbReference type="EMBL" id="TCM67527.1"/>
    </source>
</evidence>
<evidence type="ECO:0000313" key="2">
    <source>
        <dbReference type="Proteomes" id="UP000294963"/>
    </source>
</evidence>
<gene>
    <name evidence="1" type="ORF">EC844_10841</name>
</gene>
<evidence type="ECO:0008006" key="3">
    <source>
        <dbReference type="Google" id="ProtNLM"/>
    </source>
</evidence>
<dbReference type="Proteomes" id="UP000294963">
    <property type="component" value="Unassembled WGS sequence"/>
</dbReference>
<accession>A0A4R1XSZ7</accession>
<name>A0A4R1XSZ7_ACICA</name>
<protein>
    <recommendedName>
        <fullName evidence="3">Lipoprotein</fullName>
    </recommendedName>
</protein>
<organism evidence="1 2">
    <name type="scientific">Acinetobacter calcoaceticus</name>
    <dbReference type="NCBI Taxonomy" id="471"/>
    <lineage>
        <taxon>Bacteria</taxon>
        <taxon>Pseudomonadati</taxon>
        <taxon>Pseudomonadota</taxon>
        <taxon>Gammaproteobacteria</taxon>
        <taxon>Moraxellales</taxon>
        <taxon>Moraxellaceae</taxon>
        <taxon>Acinetobacter</taxon>
        <taxon>Acinetobacter calcoaceticus/baumannii complex</taxon>
    </lineage>
</organism>
<comment type="caution">
    <text evidence="1">The sequence shown here is derived from an EMBL/GenBank/DDBJ whole genome shotgun (WGS) entry which is preliminary data.</text>
</comment>
<dbReference type="AlphaFoldDB" id="A0A4R1XSZ7"/>
<keyword evidence="2" id="KW-1185">Reference proteome</keyword>